<dbReference type="Pfam" id="PF20151">
    <property type="entry name" value="DUF6533"/>
    <property type="match status" value="1"/>
</dbReference>
<dbReference type="AlphaFoldDB" id="A0AAD6TIR3"/>
<feature type="transmembrane region" description="Helical" evidence="1">
    <location>
        <begin position="191"/>
        <end position="215"/>
    </location>
</feature>
<reference evidence="3" key="1">
    <citation type="submission" date="2023-03" db="EMBL/GenBank/DDBJ databases">
        <title>Massive genome expansion in bonnet fungi (Mycena s.s.) driven by repeated elements and novel gene families across ecological guilds.</title>
        <authorList>
            <consortium name="Lawrence Berkeley National Laboratory"/>
            <person name="Harder C.B."/>
            <person name="Miyauchi S."/>
            <person name="Viragh M."/>
            <person name="Kuo A."/>
            <person name="Thoen E."/>
            <person name="Andreopoulos B."/>
            <person name="Lu D."/>
            <person name="Skrede I."/>
            <person name="Drula E."/>
            <person name="Henrissat B."/>
            <person name="Morin E."/>
            <person name="Kohler A."/>
            <person name="Barry K."/>
            <person name="LaButti K."/>
            <person name="Morin E."/>
            <person name="Salamov A."/>
            <person name="Lipzen A."/>
            <person name="Mereny Z."/>
            <person name="Hegedus B."/>
            <person name="Baldrian P."/>
            <person name="Stursova M."/>
            <person name="Weitz H."/>
            <person name="Taylor A."/>
            <person name="Grigoriev I.V."/>
            <person name="Nagy L.G."/>
            <person name="Martin F."/>
            <person name="Kauserud H."/>
        </authorList>
    </citation>
    <scope>NUCLEOTIDE SEQUENCE</scope>
    <source>
        <strain evidence="3">CBHHK200</strain>
    </source>
</reference>
<evidence type="ECO:0000256" key="1">
    <source>
        <dbReference type="SAM" id="Phobius"/>
    </source>
</evidence>
<feature type="transmembrane region" description="Helical" evidence="1">
    <location>
        <begin position="112"/>
        <end position="131"/>
    </location>
</feature>
<dbReference type="EMBL" id="JARJCM010000004">
    <property type="protein sequence ID" value="KAJ7045685.1"/>
    <property type="molecule type" value="Genomic_DNA"/>
</dbReference>
<accession>A0AAD6TIR3</accession>
<keyword evidence="1" id="KW-0812">Transmembrane</keyword>
<keyword evidence="1" id="KW-0472">Membrane</keyword>
<evidence type="ECO:0000259" key="2">
    <source>
        <dbReference type="Pfam" id="PF20151"/>
    </source>
</evidence>
<organism evidence="3 4">
    <name type="scientific">Mycena alexandri</name>
    <dbReference type="NCBI Taxonomy" id="1745969"/>
    <lineage>
        <taxon>Eukaryota</taxon>
        <taxon>Fungi</taxon>
        <taxon>Dikarya</taxon>
        <taxon>Basidiomycota</taxon>
        <taxon>Agaricomycotina</taxon>
        <taxon>Agaricomycetes</taxon>
        <taxon>Agaricomycetidae</taxon>
        <taxon>Agaricales</taxon>
        <taxon>Marasmiineae</taxon>
        <taxon>Mycenaceae</taxon>
        <taxon>Mycena</taxon>
    </lineage>
</organism>
<evidence type="ECO:0000313" key="3">
    <source>
        <dbReference type="EMBL" id="KAJ7045685.1"/>
    </source>
</evidence>
<proteinExistence type="predicted"/>
<sequence>MVPLVTPQLIMRASAASIYFFDYMMTLPSEYRIYKRQKKIWNPSAACILFVLSRYVTLVSIVMATAFFFGTTWTEKTCVPAVGGALRALSASIVSLIFMWRAWAIWHKKRRILYFLMIAFIPTTVFTWGFVFNQVPEVKNGSCGGLAGTGVFGAKWPFALANIVFDAICVGLSTYRLALNLKDGSSQISSILLVDGLGYFFTSVALQVLNLIFLLSPDPAKQSTMITFTNAITGLLSQRIITSLSQRVINATSTNEVSQTRDRSLSRSRWTNALRRPGQTPATKNGIELGNVMTVSVQVTRTHVADTENSYEDADSNKYAASMKESAAV</sequence>
<dbReference type="InterPro" id="IPR045340">
    <property type="entry name" value="DUF6533"/>
</dbReference>
<dbReference type="Proteomes" id="UP001218188">
    <property type="component" value="Unassembled WGS sequence"/>
</dbReference>
<keyword evidence="4" id="KW-1185">Reference proteome</keyword>
<keyword evidence="1" id="KW-1133">Transmembrane helix</keyword>
<feature type="domain" description="DUF6533" evidence="2">
    <location>
        <begin position="13"/>
        <end position="59"/>
    </location>
</feature>
<feature type="transmembrane region" description="Helical" evidence="1">
    <location>
        <begin position="81"/>
        <end position="100"/>
    </location>
</feature>
<protein>
    <recommendedName>
        <fullName evidence="2">DUF6533 domain-containing protein</fullName>
    </recommendedName>
</protein>
<comment type="caution">
    <text evidence="3">The sequence shown here is derived from an EMBL/GenBank/DDBJ whole genome shotgun (WGS) entry which is preliminary data.</text>
</comment>
<feature type="transmembrane region" description="Helical" evidence="1">
    <location>
        <begin position="46"/>
        <end position="69"/>
    </location>
</feature>
<evidence type="ECO:0000313" key="4">
    <source>
        <dbReference type="Proteomes" id="UP001218188"/>
    </source>
</evidence>
<name>A0AAD6TIR3_9AGAR</name>
<gene>
    <name evidence="3" type="ORF">C8F04DRAFT_1249070</name>
</gene>
<feature type="transmembrane region" description="Helical" evidence="1">
    <location>
        <begin position="156"/>
        <end position="179"/>
    </location>
</feature>